<dbReference type="InterPro" id="IPR011642">
    <property type="entry name" value="Gate_dom"/>
</dbReference>
<evidence type="ECO:0000259" key="10">
    <source>
        <dbReference type="Pfam" id="PF07670"/>
    </source>
</evidence>
<evidence type="ECO:0000313" key="11">
    <source>
        <dbReference type="EMBL" id="KHT63332.1"/>
    </source>
</evidence>
<dbReference type="InterPro" id="IPR018270">
    <property type="entry name" value="C_nuclsd_transpt_met_bac"/>
</dbReference>
<dbReference type="Pfam" id="PF07670">
    <property type="entry name" value="Gate"/>
    <property type="match status" value="1"/>
</dbReference>
<gene>
    <name evidence="11" type="ORF">RJ45_13140</name>
</gene>
<keyword evidence="4 7" id="KW-0812">Transmembrane</keyword>
<comment type="subcellular location">
    <subcellularLocation>
        <location evidence="1">Cell membrane</location>
        <topology evidence="1">Multi-pass membrane protein</topology>
    </subcellularLocation>
</comment>
<keyword evidence="5 7" id="KW-1133">Transmembrane helix</keyword>
<keyword evidence="7" id="KW-0813">Transport</keyword>
<feature type="transmembrane region" description="Helical" evidence="7">
    <location>
        <begin position="344"/>
        <end position="364"/>
    </location>
</feature>
<evidence type="ECO:0000313" key="12">
    <source>
        <dbReference type="Proteomes" id="UP000031278"/>
    </source>
</evidence>
<proteinExistence type="inferred from homology"/>
<evidence type="ECO:0000259" key="9">
    <source>
        <dbReference type="Pfam" id="PF07662"/>
    </source>
</evidence>
<evidence type="ECO:0000256" key="3">
    <source>
        <dbReference type="ARBA" id="ARBA00022475"/>
    </source>
</evidence>
<evidence type="ECO:0000256" key="5">
    <source>
        <dbReference type="ARBA" id="ARBA00022989"/>
    </source>
</evidence>
<feature type="domain" description="Nucleoside transporter/FeoB GTPase Gate" evidence="10">
    <location>
        <begin position="92"/>
        <end position="188"/>
    </location>
</feature>
<feature type="transmembrane region" description="Helical" evidence="7">
    <location>
        <begin position="251"/>
        <end position="269"/>
    </location>
</feature>
<organism evidence="11 12">
    <name type="scientific">Photobacterium gaetbulicola</name>
    <dbReference type="NCBI Taxonomy" id="1295392"/>
    <lineage>
        <taxon>Bacteria</taxon>
        <taxon>Pseudomonadati</taxon>
        <taxon>Pseudomonadota</taxon>
        <taxon>Gammaproteobacteria</taxon>
        <taxon>Vibrionales</taxon>
        <taxon>Vibrionaceae</taxon>
        <taxon>Photobacterium</taxon>
    </lineage>
</organism>
<keyword evidence="3" id="KW-1003">Cell membrane</keyword>
<dbReference type="GO" id="GO:0005886">
    <property type="term" value="C:plasma membrane"/>
    <property type="evidence" value="ECO:0007669"/>
    <property type="project" value="UniProtKB-SubCell"/>
</dbReference>
<dbReference type="NCBIfam" id="TIGR00804">
    <property type="entry name" value="nupC"/>
    <property type="match status" value="1"/>
</dbReference>
<keyword evidence="6 7" id="KW-0472">Membrane</keyword>
<dbReference type="Pfam" id="PF01773">
    <property type="entry name" value="Nucleos_tra2_N"/>
    <property type="match status" value="1"/>
</dbReference>
<feature type="transmembrane region" description="Helical" evidence="7">
    <location>
        <begin position="384"/>
        <end position="403"/>
    </location>
</feature>
<feature type="transmembrane region" description="Helical" evidence="7">
    <location>
        <begin position="31"/>
        <end position="51"/>
    </location>
</feature>
<dbReference type="PANTHER" id="PTHR10590:SF4">
    <property type="entry name" value="SOLUTE CARRIER FAMILY 28 MEMBER 3"/>
    <property type="match status" value="1"/>
</dbReference>
<feature type="transmembrane region" description="Helical" evidence="7">
    <location>
        <begin position="98"/>
        <end position="118"/>
    </location>
</feature>
<dbReference type="Proteomes" id="UP000031278">
    <property type="component" value="Unassembled WGS sequence"/>
</dbReference>
<dbReference type="PANTHER" id="PTHR10590">
    <property type="entry name" value="SODIUM/NUCLEOSIDE COTRANSPORTER"/>
    <property type="match status" value="1"/>
</dbReference>
<evidence type="ECO:0000256" key="1">
    <source>
        <dbReference type="ARBA" id="ARBA00004651"/>
    </source>
</evidence>
<reference evidence="11 12" key="1">
    <citation type="submission" date="2014-12" db="EMBL/GenBank/DDBJ databases">
        <title>Genome sequencing of Photobacterium gaetbulicola AD005a.</title>
        <authorList>
            <person name="Adrian T.G.S."/>
            <person name="Chan K.G."/>
        </authorList>
    </citation>
    <scope>NUCLEOTIDE SEQUENCE [LARGE SCALE GENOMIC DNA]</scope>
    <source>
        <strain evidence="11 12">AD005a</strain>
    </source>
</reference>
<dbReference type="InterPro" id="IPR002668">
    <property type="entry name" value="CNT_N_dom"/>
</dbReference>
<feature type="domain" description="Concentrative nucleoside transporter C-terminal" evidence="9">
    <location>
        <begin position="194"/>
        <end position="400"/>
    </location>
</feature>
<name>A0A0B9H371_9GAMM</name>
<evidence type="ECO:0000256" key="4">
    <source>
        <dbReference type="ARBA" id="ARBA00022692"/>
    </source>
</evidence>
<dbReference type="Pfam" id="PF07662">
    <property type="entry name" value="Nucleos_tra2_C"/>
    <property type="match status" value="1"/>
</dbReference>
<feature type="transmembrane region" description="Helical" evidence="7">
    <location>
        <begin position="166"/>
        <end position="186"/>
    </location>
</feature>
<dbReference type="InterPro" id="IPR011657">
    <property type="entry name" value="CNT_C_dom"/>
</dbReference>
<evidence type="ECO:0000256" key="6">
    <source>
        <dbReference type="ARBA" id="ARBA00023136"/>
    </source>
</evidence>
<evidence type="ECO:0000256" key="2">
    <source>
        <dbReference type="ARBA" id="ARBA00009033"/>
    </source>
</evidence>
<feature type="transmembrane region" description="Helical" evidence="7">
    <location>
        <begin position="289"/>
        <end position="309"/>
    </location>
</feature>
<dbReference type="RefSeq" id="WP_039462568.1">
    <property type="nucleotide sequence ID" value="NZ_JWLZ01000159.1"/>
</dbReference>
<dbReference type="EMBL" id="JWLZ01000159">
    <property type="protein sequence ID" value="KHT63332.1"/>
    <property type="molecule type" value="Genomic_DNA"/>
</dbReference>
<comment type="similarity">
    <text evidence="2 7">Belongs to the concentrative nucleoside transporter (CNT) (TC 2.A.41) family.</text>
</comment>
<dbReference type="AlphaFoldDB" id="A0A0B9H371"/>
<dbReference type="InterPro" id="IPR008276">
    <property type="entry name" value="C_nuclsd_transpt"/>
</dbReference>
<comment type="caution">
    <text evidence="7">Lacks conserved residue(s) required for the propagation of feature annotation.</text>
</comment>
<dbReference type="GO" id="GO:0005337">
    <property type="term" value="F:nucleoside transmembrane transporter activity"/>
    <property type="evidence" value="ECO:0007669"/>
    <property type="project" value="InterPro"/>
</dbReference>
<comment type="caution">
    <text evidence="11">The sequence shown here is derived from an EMBL/GenBank/DDBJ whole genome shotgun (WGS) entry which is preliminary data.</text>
</comment>
<evidence type="ECO:0000256" key="7">
    <source>
        <dbReference type="RuleBase" id="RU362018"/>
    </source>
</evidence>
<accession>A0A0B9H371</accession>
<feature type="domain" description="Concentrative nucleoside transporter N-terminal" evidence="8">
    <location>
        <begin position="8"/>
        <end position="81"/>
    </location>
</feature>
<dbReference type="GO" id="GO:0015293">
    <property type="term" value="F:symporter activity"/>
    <property type="evidence" value="ECO:0007669"/>
    <property type="project" value="TreeGrafter"/>
</dbReference>
<evidence type="ECO:0000259" key="8">
    <source>
        <dbReference type="Pfam" id="PF01773"/>
    </source>
</evidence>
<protein>
    <recommendedName>
        <fullName evidence="7">Nucleoside permease</fullName>
    </recommendedName>
</protein>
<sequence>MSYLVSALGVMTLFAVAVLFSENRREINWRTVGGAFAIQLVFAGFILYVPVGREILNSVSSAVSGIIDYGRVGTEFLFGELAQFKLGFIFAVNVLPTIVFFSALISVLYYLGVMGFIIRSIGGLLQRMLGTSRTESMSATANIFVGSVEAPLVVRPYLAKMSRSELFAVMVGGLASVAGGTLVGYAGLGVDISYLIAASFMSAPAGLMMAKILVPQTEVINDDDAADEGGEDEPVNIIDAATQGALSGLQIVMAVGASLLAIISLIALINGGLAHVGDWTGIDNLSLELIFGYLFAPVAWLIGVPWSEATVAASLIGKKIAVNEFVAFADLIAVKDQLSSHSQAIVTFALCGFANLTSIAMLMGGLGGVVPSRRPDIARLGFKAIFAATLANLMSATIAGVFLSF</sequence>